<reference evidence="15" key="2">
    <citation type="submission" date="2021-01" db="EMBL/GenBank/DDBJ databases">
        <authorList>
            <person name="Kang M."/>
        </authorList>
    </citation>
    <scope>NUCLEOTIDE SEQUENCE</scope>
    <source>
        <strain evidence="15">KACC 17527</strain>
    </source>
</reference>
<keyword evidence="3 12" id="KW-0285">Flavoprotein</keyword>
<keyword evidence="5" id="KW-0521">NADP</keyword>
<evidence type="ECO:0000313" key="15">
    <source>
        <dbReference type="EMBL" id="MBK6005245.1"/>
    </source>
</evidence>
<evidence type="ECO:0000256" key="3">
    <source>
        <dbReference type="ARBA" id="ARBA00022630"/>
    </source>
</evidence>
<dbReference type="NCBIfam" id="NF004776">
    <property type="entry name" value="PRK06116.1"/>
    <property type="match status" value="1"/>
</dbReference>
<feature type="binding site" evidence="10">
    <location>
        <position position="52"/>
    </location>
    <ligand>
        <name>FAD</name>
        <dbReference type="ChEBI" id="CHEBI:57692"/>
    </ligand>
</feature>
<dbReference type="GO" id="GO:0050660">
    <property type="term" value="F:flavin adenine dinucleotide binding"/>
    <property type="evidence" value="ECO:0007669"/>
    <property type="project" value="InterPro"/>
</dbReference>
<comment type="subunit">
    <text evidence="2">Homodimer.</text>
</comment>
<feature type="binding site" evidence="10">
    <location>
        <position position="306"/>
    </location>
    <ligand>
        <name>FAD</name>
        <dbReference type="ChEBI" id="CHEBI:57692"/>
    </ligand>
</feature>
<dbReference type="EMBL" id="JAEPWM010000001">
    <property type="protein sequence ID" value="MBK6005245.1"/>
    <property type="molecule type" value="Genomic_DNA"/>
</dbReference>
<dbReference type="SUPFAM" id="SSF55424">
    <property type="entry name" value="FAD/NAD-linked reductases, dimerisation (C-terminal) domain"/>
    <property type="match status" value="1"/>
</dbReference>
<dbReference type="InterPro" id="IPR046952">
    <property type="entry name" value="GSHR/TRXR-like"/>
</dbReference>
<dbReference type="GO" id="GO:0005829">
    <property type="term" value="C:cytosol"/>
    <property type="evidence" value="ECO:0007669"/>
    <property type="project" value="TreeGrafter"/>
</dbReference>
<feature type="binding site" evidence="10">
    <location>
        <position position="115"/>
    </location>
    <ligand>
        <name>FAD</name>
        <dbReference type="ChEBI" id="CHEBI:57692"/>
    </ligand>
</feature>
<dbReference type="InterPro" id="IPR023753">
    <property type="entry name" value="FAD/NAD-binding_dom"/>
</dbReference>
<keyword evidence="6 12" id="KW-0560">Oxidoreductase</keyword>
<gene>
    <name evidence="15" type="primary">gorA</name>
    <name evidence="15" type="ORF">JJB11_04000</name>
</gene>
<evidence type="ECO:0000256" key="8">
    <source>
        <dbReference type="ARBA" id="ARBA00023284"/>
    </source>
</evidence>
<keyword evidence="7" id="KW-1015">Disulfide bond</keyword>
<evidence type="ECO:0000256" key="9">
    <source>
        <dbReference type="PIRSR" id="PIRSR000350-2"/>
    </source>
</evidence>
<feature type="active site" description="Proton acceptor" evidence="9">
    <location>
        <position position="439"/>
    </location>
</feature>
<keyword evidence="4 10" id="KW-0274">FAD</keyword>
<dbReference type="PRINTS" id="PR00411">
    <property type="entry name" value="PNDRDTASEI"/>
</dbReference>
<dbReference type="PRINTS" id="PR00368">
    <property type="entry name" value="FADPNR"/>
</dbReference>
<reference evidence="15" key="1">
    <citation type="journal article" date="2012" name="J. Microbiol. Biotechnol.">
        <title>Ramlibacter ginsenosidimutans sp. nov., with ginsenoside-converting activity.</title>
        <authorList>
            <person name="Wang L."/>
            <person name="An D.S."/>
            <person name="Kim S.G."/>
            <person name="Jin F.X."/>
            <person name="Kim S.C."/>
            <person name="Lee S.T."/>
            <person name="Im W.T."/>
        </authorList>
    </citation>
    <scope>NUCLEOTIDE SEQUENCE</scope>
    <source>
        <strain evidence="15">KACC 17527</strain>
    </source>
</reference>
<dbReference type="PANTHER" id="PTHR42737:SF2">
    <property type="entry name" value="GLUTATHIONE REDUCTASE"/>
    <property type="match status" value="1"/>
</dbReference>
<evidence type="ECO:0000256" key="11">
    <source>
        <dbReference type="PIRSR" id="PIRSR000350-4"/>
    </source>
</evidence>
<evidence type="ECO:0000256" key="1">
    <source>
        <dbReference type="ARBA" id="ARBA00007532"/>
    </source>
</evidence>
<evidence type="ECO:0000256" key="12">
    <source>
        <dbReference type="RuleBase" id="RU003691"/>
    </source>
</evidence>
<dbReference type="Pfam" id="PF07992">
    <property type="entry name" value="Pyr_redox_2"/>
    <property type="match status" value="1"/>
</dbReference>
<dbReference type="EC" id="1.8.1.7" evidence="15"/>
<dbReference type="Gene3D" id="3.30.390.30">
    <property type="match status" value="1"/>
</dbReference>
<name>A0A934TQE9_9BURK</name>
<comment type="caution">
    <text evidence="15">The sequence shown here is derived from an EMBL/GenBank/DDBJ whole genome shotgun (WGS) entry which is preliminary data.</text>
</comment>
<accession>A0A934TQE9</accession>
<dbReference type="Proteomes" id="UP000630528">
    <property type="component" value="Unassembled WGS sequence"/>
</dbReference>
<comment type="cofactor">
    <cofactor evidence="10">
        <name>FAD</name>
        <dbReference type="ChEBI" id="CHEBI:57692"/>
    </cofactor>
    <text evidence="10">Binds 1 FAD per subunit.</text>
</comment>
<dbReference type="AlphaFoldDB" id="A0A934TQE9"/>
<feature type="domain" description="FAD/NAD(P)-binding" evidence="14">
    <location>
        <begin position="7"/>
        <end position="321"/>
    </location>
</feature>
<dbReference type="GO" id="GO:0004362">
    <property type="term" value="F:glutathione-disulfide reductase (NADPH) activity"/>
    <property type="evidence" value="ECO:0007669"/>
    <property type="project" value="UniProtKB-EC"/>
</dbReference>
<feature type="disulfide bond" description="Redox-active" evidence="11">
    <location>
        <begin position="43"/>
        <end position="48"/>
    </location>
</feature>
<dbReference type="Pfam" id="PF02852">
    <property type="entry name" value="Pyr_redox_dim"/>
    <property type="match status" value="1"/>
</dbReference>
<keyword evidence="16" id="KW-1185">Reference proteome</keyword>
<feature type="domain" description="Pyridine nucleotide-disulphide oxidoreductase dimerisation" evidence="13">
    <location>
        <begin position="341"/>
        <end position="449"/>
    </location>
</feature>
<dbReference type="InterPro" id="IPR004099">
    <property type="entry name" value="Pyr_nucl-diS_OxRdtase_dimer"/>
</dbReference>
<dbReference type="PROSITE" id="PS00076">
    <property type="entry name" value="PYRIDINE_REDOX_1"/>
    <property type="match status" value="1"/>
</dbReference>
<evidence type="ECO:0000259" key="14">
    <source>
        <dbReference type="Pfam" id="PF07992"/>
    </source>
</evidence>
<evidence type="ECO:0000256" key="5">
    <source>
        <dbReference type="ARBA" id="ARBA00022857"/>
    </source>
</evidence>
<evidence type="ECO:0000256" key="2">
    <source>
        <dbReference type="ARBA" id="ARBA00011738"/>
    </source>
</evidence>
<dbReference type="SUPFAM" id="SSF51905">
    <property type="entry name" value="FAD/NAD(P)-binding domain"/>
    <property type="match status" value="1"/>
</dbReference>
<evidence type="ECO:0000256" key="7">
    <source>
        <dbReference type="ARBA" id="ARBA00023157"/>
    </source>
</evidence>
<dbReference type="PANTHER" id="PTHR42737">
    <property type="entry name" value="GLUTATHIONE REDUCTASE"/>
    <property type="match status" value="1"/>
</dbReference>
<feature type="binding site" evidence="10">
    <location>
        <begin position="178"/>
        <end position="185"/>
    </location>
    <ligand>
        <name>NAD(+)</name>
        <dbReference type="ChEBI" id="CHEBI:57540"/>
    </ligand>
</feature>
<evidence type="ECO:0000259" key="13">
    <source>
        <dbReference type="Pfam" id="PF02852"/>
    </source>
</evidence>
<feature type="binding site" evidence="10">
    <location>
        <position position="265"/>
    </location>
    <ligand>
        <name>NAD(+)</name>
        <dbReference type="ChEBI" id="CHEBI:57540"/>
    </ligand>
</feature>
<protein>
    <submittedName>
        <fullName evidence="15">Glutathione-disulfide reductase</fullName>
        <ecNumber evidence="15">1.8.1.7</ecNumber>
    </submittedName>
</protein>
<dbReference type="PIRSF" id="PIRSF000350">
    <property type="entry name" value="Mercury_reductase_MerA"/>
    <property type="match status" value="1"/>
</dbReference>
<dbReference type="InterPro" id="IPR016156">
    <property type="entry name" value="FAD/NAD-linked_Rdtase_dimer_sf"/>
</dbReference>
<dbReference type="FunFam" id="3.50.50.60:FF:000051">
    <property type="entry name" value="Glutathione reductase"/>
    <property type="match status" value="1"/>
</dbReference>
<organism evidence="15 16">
    <name type="scientific">Ramlibacter ginsenosidimutans</name>
    <dbReference type="NCBI Taxonomy" id="502333"/>
    <lineage>
        <taxon>Bacteria</taxon>
        <taxon>Pseudomonadati</taxon>
        <taxon>Pseudomonadota</taxon>
        <taxon>Betaproteobacteria</taxon>
        <taxon>Burkholderiales</taxon>
        <taxon>Comamonadaceae</taxon>
        <taxon>Ramlibacter</taxon>
    </lineage>
</organism>
<evidence type="ECO:0000256" key="10">
    <source>
        <dbReference type="PIRSR" id="PIRSR000350-3"/>
    </source>
</evidence>
<sequence>MSGFDCDLFVIGAGSGGVRAARMAAQRGARVVVAEAAALGGTCVNVGCVPKKLYSEAAQFADDFRDAAGFGWDVGAATLDWARLRRNRAKEISRLNGIYEQLLVGAGVQVLRGWGTLCDAHTVQVATNEGAQRFRARHILIATGGTPSVPHFPGREHVLTSDQMFDIEPFPKRLVVVGGGYIACEFASIFQGLGAQVRLLYRGEQVLRGFDDDVRAFLAQELVKHGVDLRLRTDVEAIERRPDGLAVTLTNAEVLEADAVLYATGRVPNVAGLGLESAGLALSPHGAIPVDDDYRTAAPHILAIGDVTARLQLTPVALAEAMVVVDQLFGEGRRRMDYEFVPTAVFTHPSIGTVGLTEAQARERFGAVRIFRSEFRALKHTLSGNAERTLMKLVVDAASDRVVGLHMVGPDAGETVQGFAVAMRAGATKALFDSTIGIHPTAAEEFVTMREPVA</sequence>
<dbReference type="InterPro" id="IPR036188">
    <property type="entry name" value="FAD/NAD-bd_sf"/>
</dbReference>
<proteinExistence type="inferred from homology"/>
<comment type="similarity">
    <text evidence="1 12">Belongs to the class-I pyridine nucleotide-disulfide oxidoreductase family.</text>
</comment>
<evidence type="ECO:0000313" key="16">
    <source>
        <dbReference type="Proteomes" id="UP000630528"/>
    </source>
</evidence>
<dbReference type="GO" id="GO:0006749">
    <property type="term" value="P:glutathione metabolic process"/>
    <property type="evidence" value="ECO:0007669"/>
    <property type="project" value="TreeGrafter"/>
</dbReference>
<keyword evidence="8 12" id="KW-0676">Redox-active center</keyword>
<dbReference type="RefSeq" id="WP_201166593.1">
    <property type="nucleotide sequence ID" value="NZ_JAEPWM010000001.1"/>
</dbReference>
<evidence type="ECO:0000256" key="6">
    <source>
        <dbReference type="ARBA" id="ARBA00023002"/>
    </source>
</evidence>
<dbReference type="Gene3D" id="3.50.50.60">
    <property type="entry name" value="FAD/NAD(P)-binding domain"/>
    <property type="match status" value="2"/>
</dbReference>
<dbReference type="GO" id="GO:0045454">
    <property type="term" value="P:cell redox homeostasis"/>
    <property type="evidence" value="ECO:0007669"/>
    <property type="project" value="InterPro"/>
</dbReference>
<dbReference type="InterPro" id="IPR001100">
    <property type="entry name" value="Pyr_nuc-diS_OxRdtase"/>
</dbReference>
<dbReference type="InterPro" id="IPR012999">
    <property type="entry name" value="Pyr_OxRdtase_I_AS"/>
</dbReference>
<evidence type="ECO:0000256" key="4">
    <source>
        <dbReference type="ARBA" id="ARBA00022827"/>
    </source>
</evidence>
<dbReference type="GO" id="GO:0034599">
    <property type="term" value="P:cellular response to oxidative stress"/>
    <property type="evidence" value="ECO:0007669"/>
    <property type="project" value="TreeGrafter"/>
</dbReference>
<keyword evidence="10" id="KW-0520">NAD</keyword>
<keyword evidence="10" id="KW-0547">Nucleotide-binding</keyword>